<name>A0ABQ2EVG3_9DEIO</name>
<evidence type="ECO:0000313" key="3">
    <source>
        <dbReference type="Proteomes" id="UP000647587"/>
    </source>
</evidence>
<comment type="caution">
    <text evidence="2">The sequence shown here is derived from an EMBL/GenBank/DDBJ whole genome shotgun (WGS) entry which is preliminary data.</text>
</comment>
<organism evidence="2 3">
    <name type="scientific">Deinococcus malanensis</name>
    <dbReference type="NCBI Taxonomy" id="1706855"/>
    <lineage>
        <taxon>Bacteria</taxon>
        <taxon>Thermotogati</taxon>
        <taxon>Deinococcota</taxon>
        <taxon>Deinococci</taxon>
        <taxon>Deinococcales</taxon>
        <taxon>Deinococcaceae</taxon>
        <taxon>Deinococcus</taxon>
    </lineage>
</organism>
<dbReference type="PROSITE" id="PS51257">
    <property type="entry name" value="PROKAR_LIPOPROTEIN"/>
    <property type="match status" value="1"/>
</dbReference>
<gene>
    <name evidence="2" type="ORF">GCM10008955_21740</name>
</gene>
<evidence type="ECO:0000256" key="1">
    <source>
        <dbReference type="SAM" id="SignalP"/>
    </source>
</evidence>
<proteinExistence type="predicted"/>
<evidence type="ECO:0000313" key="2">
    <source>
        <dbReference type="EMBL" id="GGK27586.1"/>
    </source>
</evidence>
<feature type="signal peptide" evidence="1">
    <location>
        <begin position="1"/>
        <end position="24"/>
    </location>
</feature>
<reference evidence="3" key="1">
    <citation type="journal article" date="2019" name="Int. J. Syst. Evol. Microbiol.">
        <title>The Global Catalogue of Microorganisms (GCM) 10K type strain sequencing project: providing services to taxonomists for standard genome sequencing and annotation.</title>
        <authorList>
            <consortium name="The Broad Institute Genomics Platform"/>
            <consortium name="The Broad Institute Genome Sequencing Center for Infectious Disease"/>
            <person name="Wu L."/>
            <person name="Ma J."/>
        </authorList>
    </citation>
    <scope>NUCLEOTIDE SEQUENCE [LARGE SCALE GENOMIC DNA]</scope>
    <source>
        <strain evidence="3">JCM 30331</strain>
    </source>
</reference>
<protein>
    <submittedName>
        <fullName evidence="2">Uncharacterized protein</fullName>
    </submittedName>
</protein>
<dbReference type="EMBL" id="BMPP01000008">
    <property type="protein sequence ID" value="GGK27586.1"/>
    <property type="molecule type" value="Genomic_DNA"/>
</dbReference>
<dbReference type="Proteomes" id="UP000647587">
    <property type="component" value="Unassembled WGS sequence"/>
</dbReference>
<keyword evidence="3" id="KW-1185">Reference proteome</keyword>
<sequence>MKVFPSKHIVWLAGSVALSALLTACPKPPPTPDPSVSLSFEFPEVMVSADLRLGAIYFQQDGHQVKVKRLSTYPNFSATSGTASPQQVNRASVHLSGYELLELRRVPGCVSPFLTGEAQGMTAVTVTPENVLTCNVYFTLFRDANGDGLPSVSEELYNTHTIYSHASTPFTYRFSHASGHSTETGTRTQGWSLVRHEVLQPSATPGQYRVTMNSGPREDSALPIRLHEPTNRLISQSLKTGGTK</sequence>
<keyword evidence="1" id="KW-0732">Signal</keyword>
<feature type="chain" id="PRO_5045944282" evidence="1">
    <location>
        <begin position="25"/>
        <end position="244"/>
    </location>
</feature>
<accession>A0ABQ2EVG3</accession>
<dbReference type="RefSeq" id="WP_189008167.1">
    <property type="nucleotide sequence ID" value="NZ_BMPP01000008.1"/>
</dbReference>